<keyword evidence="1" id="KW-0521">NADP</keyword>
<evidence type="ECO:0000256" key="2">
    <source>
        <dbReference type="ARBA" id="ARBA00023002"/>
    </source>
</evidence>
<dbReference type="InterPro" id="IPR008030">
    <property type="entry name" value="NmrA-like"/>
</dbReference>
<dbReference type="Proteomes" id="UP000799750">
    <property type="component" value="Unassembled WGS sequence"/>
</dbReference>
<dbReference type="Pfam" id="PF05368">
    <property type="entry name" value="NmrA"/>
    <property type="match status" value="1"/>
</dbReference>
<dbReference type="PANTHER" id="PTHR47706">
    <property type="entry name" value="NMRA-LIKE FAMILY PROTEIN"/>
    <property type="match status" value="1"/>
</dbReference>
<dbReference type="SUPFAM" id="SSF51735">
    <property type="entry name" value="NAD(P)-binding Rossmann-fold domains"/>
    <property type="match status" value="1"/>
</dbReference>
<protein>
    <submittedName>
        <fullName evidence="4">NAD(P)-binding protein</fullName>
    </submittedName>
</protein>
<evidence type="ECO:0000256" key="1">
    <source>
        <dbReference type="ARBA" id="ARBA00022857"/>
    </source>
</evidence>
<dbReference type="EMBL" id="MU004192">
    <property type="protein sequence ID" value="KAF2493120.1"/>
    <property type="molecule type" value="Genomic_DNA"/>
</dbReference>
<keyword evidence="5" id="KW-1185">Reference proteome</keyword>
<reference evidence="4" key="1">
    <citation type="journal article" date="2020" name="Stud. Mycol.">
        <title>101 Dothideomycetes genomes: a test case for predicting lifestyles and emergence of pathogens.</title>
        <authorList>
            <person name="Haridas S."/>
            <person name="Albert R."/>
            <person name="Binder M."/>
            <person name="Bloem J."/>
            <person name="Labutti K."/>
            <person name="Salamov A."/>
            <person name="Andreopoulos B."/>
            <person name="Baker S."/>
            <person name="Barry K."/>
            <person name="Bills G."/>
            <person name="Bluhm B."/>
            <person name="Cannon C."/>
            <person name="Castanera R."/>
            <person name="Culley D."/>
            <person name="Daum C."/>
            <person name="Ezra D."/>
            <person name="Gonzalez J."/>
            <person name="Henrissat B."/>
            <person name="Kuo A."/>
            <person name="Liang C."/>
            <person name="Lipzen A."/>
            <person name="Lutzoni F."/>
            <person name="Magnuson J."/>
            <person name="Mondo S."/>
            <person name="Nolan M."/>
            <person name="Ohm R."/>
            <person name="Pangilinan J."/>
            <person name="Park H.-J."/>
            <person name="Ramirez L."/>
            <person name="Alfaro M."/>
            <person name="Sun H."/>
            <person name="Tritt A."/>
            <person name="Yoshinaga Y."/>
            <person name="Zwiers L.-H."/>
            <person name="Turgeon B."/>
            <person name="Goodwin S."/>
            <person name="Spatafora J."/>
            <person name="Crous P."/>
            <person name="Grigoriev I."/>
        </authorList>
    </citation>
    <scope>NUCLEOTIDE SEQUENCE</scope>
    <source>
        <strain evidence="4">CBS 269.34</strain>
    </source>
</reference>
<proteinExistence type="predicted"/>
<evidence type="ECO:0000313" key="4">
    <source>
        <dbReference type="EMBL" id="KAF2493120.1"/>
    </source>
</evidence>
<dbReference type="InterPro" id="IPR036291">
    <property type="entry name" value="NAD(P)-bd_dom_sf"/>
</dbReference>
<feature type="domain" description="NmrA-like" evidence="3">
    <location>
        <begin position="8"/>
        <end position="270"/>
    </location>
</feature>
<organism evidence="4 5">
    <name type="scientific">Lophium mytilinum</name>
    <dbReference type="NCBI Taxonomy" id="390894"/>
    <lineage>
        <taxon>Eukaryota</taxon>
        <taxon>Fungi</taxon>
        <taxon>Dikarya</taxon>
        <taxon>Ascomycota</taxon>
        <taxon>Pezizomycotina</taxon>
        <taxon>Dothideomycetes</taxon>
        <taxon>Pleosporomycetidae</taxon>
        <taxon>Mytilinidiales</taxon>
        <taxon>Mytilinidiaceae</taxon>
        <taxon>Lophium</taxon>
    </lineage>
</organism>
<dbReference type="AlphaFoldDB" id="A0A6A6QMA2"/>
<gene>
    <name evidence="4" type="ORF">BU16DRAFT_465543</name>
</gene>
<name>A0A6A6QMA2_9PEZI</name>
<keyword evidence="2" id="KW-0560">Oxidoreductase</keyword>
<sequence length="322" mass="34277">MSSTTPSILLLGAGELGTAILHALLPSLSTPSHLTLAVRDPSKYTALTPHGIRFLPLDLLATDPSTLATHFSNFPVVICANGFGLPPGSQLLLARAALAAGRLRKERGEVELRFFPWQWGVDYDVTGDAGGLMPLFGEQAAVRGLLRAEASEAGVEWTVVSTGIFMSFLFEGAFGVVEAVESGDREGGKGGKEVVVRALGSWENRVTVTTVGDIGRVAARLVLGAEVEVGRGVLYVAGQTISYGELAEVVKRVLGTGVKREVWSVGFLKGELAMEPESVMGKYRVVFAEGKGVSWGEEGTVNRKLGMEVTGVETWARESYRV</sequence>
<evidence type="ECO:0000259" key="3">
    <source>
        <dbReference type="Pfam" id="PF05368"/>
    </source>
</evidence>
<dbReference type="GO" id="GO:0016491">
    <property type="term" value="F:oxidoreductase activity"/>
    <property type="evidence" value="ECO:0007669"/>
    <property type="project" value="UniProtKB-KW"/>
</dbReference>
<dbReference type="OrthoDB" id="5283654at2759"/>
<evidence type="ECO:0000313" key="5">
    <source>
        <dbReference type="Proteomes" id="UP000799750"/>
    </source>
</evidence>
<accession>A0A6A6QMA2</accession>
<dbReference type="InterPro" id="IPR051609">
    <property type="entry name" value="NmrA/Isoflavone_reductase-like"/>
</dbReference>
<dbReference type="Gene3D" id="3.40.50.720">
    <property type="entry name" value="NAD(P)-binding Rossmann-like Domain"/>
    <property type="match status" value="1"/>
</dbReference>
<dbReference type="PANTHER" id="PTHR47706:SF6">
    <property type="entry name" value="NMRA-LIKE FAMILY PROTEIN (AFU_ORTHOLOGUE AFUA_6G00280)"/>
    <property type="match status" value="1"/>
</dbReference>